<evidence type="ECO:0000259" key="8">
    <source>
        <dbReference type="PROSITE" id="PS50109"/>
    </source>
</evidence>
<comment type="catalytic activity">
    <reaction evidence="1">
        <text>ATP + protein L-histidine = ADP + protein N-phospho-L-histidine.</text>
        <dbReference type="EC" id="2.7.13.3"/>
    </reaction>
</comment>
<comment type="caution">
    <text evidence="10">The sequence shown here is derived from an EMBL/GenBank/DDBJ whole genome shotgun (WGS) entry which is preliminary data.</text>
</comment>
<dbReference type="InterPro" id="IPR001789">
    <property type="entry name" value="Sig_transdc_resp-reg_receiver"/>
</dbReference>
<dbReference type="SUPFAM" id="SSF52172">
    <property type="entry name" value="CheY-like"/>
    <property type="match status" value="1"/>
</dbReference>
<evidence type="ECO:0000259" key="9">
    <source>
        <dbReference type="PROSITE" id="PS50110"/>
    </source>
</evidence>
<dbReference type="InterPro" id="IPR005467">
    <property type="entry name" value="His_kinase_dom"/>
</dbReference>
<evidence type="ECO:0000256" key="3">
    <source>
        <dbReference type="ARBA" id="ARBA00022553"/>
    </source>
</evidence>
<dbReference type="InterPro" id="IPR003661">
    <property type="entry name" value="HisK_dim/P_dom"/>
</dbReference>
<dbReference type="GO" id="GO:0005886">
    <property type="term" value="C:plasma membrane"/>
    <property type="evidence" value="ECO:0007669"/>
    <property type="project" value="TreeGrafter"/>
</dbReference>
<dbReference type="RefSeq" id="WP_107281682.1">
    <property type="nucleotide sequence ID" value="NZ_PYMC01000001.1"/>
</dbReference>
<feature type="transmembrane region" description="Helical" evidence="7">
    <location>
        <begin position="158"/>
        <end position="177"/>
    </location>
</feature>
<feature type="transmembrane region" description="Helical" evidence="7">
    <location>
        <begin position="76"/>
        <end position="99"/>
    </location>
</feature>
<dbReference type="SMART" id="SM00448">
    <property type="entry name" value="REC"/>
    <property type="match status" value="1"/>
</dbReference>
<dbReference type="AlphaFoldDB" id="A0A2T3N528"/>
<keyword evidence="7" id="KW-0472">Membrane</keyword>
<feature type="transmembrane region" description="Helical" evidence="7">
    <location>
        <begin position="45"/>
        <end position="64"/>
    </location>
</feature>
<evidence type="ECO:0000256" key="2">
    <source>
        <dbReference type="ARBA" id="ARBA00012438"/>
    </source>
</evidence>
<dbReference type="PROSITE" id="PS50109">
    <property type="entry name" value="HIS_KIN"/>
    <property type="match status" value="1"/>
</dbReference>
<feature type="transmembrane region" description="Helical" evidence="7">
    <location>
        <begin position="14"/>
        <end position="33"/>
    </location>
</feature>
<protein>
    <recommendedName>
        <fullName evidence="2">histidine kinase</fullName>
        <ecNumber evidence="2">2.7.13.3</ecNumber>
    </recommendedName>
</protein>
<dbReference type="SUPFAM" id="SSF47384">
    <property type="entry name" value="Homodimeric domain of signal transducing histidine kinase"/>
    <property type="match status" value="1"/>
</dbReference>
<reference evidence="10 11" key="1">
    <citation type="submission" date="2018-03" db="EMBL/GenBank/DDBJ databases">
        <title>Whole genome sequencing of Histamine producing bacteria.</title>
        <authorList>
            <person name="Butler K."/>
        </authorList>
    </citation>
    <scope>NUCLEOTIDE SEQUENCE [LARGE SCALE GENOMIC DNA]</scope>
    <source>
        <strain evidence="10 11">DSM 16190</strain>
    </source>
</reference>
<dbReference type="SUPFAM" id="SSF55874">
    <property type="entry name" value="ATPase domain of HSP90 chaperone/DNA topoisomerase II/histidine kinase"/>
    <property type="match status" value="1"/>
</dbReference>
<dbReference type="Gene3D" id="3.30.565.10">
    <property type="entry name" value="Histidine kinase-like ATPase, C-terminal domain"/>
    <property type="match status" value="1"/>
</dbReference>
<keyword evidence="4" id="KW-0808">Transferase</keyword>
<dbReference type="GO" id="GO:0009927">
    <property type="term" value="F:histidine phosphotransfer kinase activity"/>
    <property type="evidence" value="ECO:0007669"/>
    <property type="project" value="TreeGrafter"/>
</dbReference>
<dbReference type="EMBL" id="PYMC01000001">
    <property type="protein sequence ID" value="PSW07530.1"/>
    <property type="molecule type" value="Genomic_DNA"/>
</dbReference>
<evidence type="ECO:0000313" key="10">
    <source>
        <dbReference type="EMBL" id="PSW07530.1"/>
    </source>
</evidence>
<dbReference type="PANTHER" id="PTHR43047">
    <property type="entry name" value="TWO-COMPONENT HISTIDINE PROTEIN KINASE"/>
    <property type="match status" value="1"/>
</dbReference>
<feature type="modified residue" description="4-aspartylphosphate" evidence="6">
    <location>
        <position position="769"/>
    </location>
</feature>
<sequence length="841" mass="95750">MLDLNLQSIIYPKAIILLLTAGIVMVWLLYYCYTLKLKNHKTYHAAYIAYSCCITLWILSNAYFHTDLLVEFGDAGGIFMAKLANLASFFAFAFAFYFSCRLSAGEEKRNVFKWQFIVFFGFSIYSLYVNLHPNLTVKNVSIVAPSDFIIEFGPQTSMFFMSMITLVVLTLTNLIAMRRRSSRLNRTKNNYMIAGIVVFMLSTVTIHLGMTYFFGDFSLTWLPPAFSISEMLLMGYALLTSRFYSSKYMFFQFLTIVVTSALYLVPLSIVMAFTQYHFELIVAYSVILGLSWLKLFNCVKKYTSLMVYNSPMSPTEQIYSLVEEFQSSPTTAIQKLATLLNVPSNKIQLVKNSHDSDIYTNYLSKSREPLVFEEIKEKLDNNISQDTLAALHHKMSQNEAAIIMPLFDSRQMISHLLISPHKQDGRLFSNEELVVLEKVLKQAQGYINFERRICQSQALANSIAHEMRNPLTQLQFNLETLQIQVETQADSKTLLDQIEKGKIAIDRGRQLINIILREVNNSSLDQEPMMTSSIKRLLMQAFNQYGFESEQIENRVHLNIQKDFSVRVNDTLFNFVIFNLFRNAIYYFDSYPESRIEITSCSNRYPNRVIFRDTGPGIPENIHARIFDDFFSYNKNGGSGLGLGYCLRVMNSFGGSIQCKSKHGEYTEFHLIFPILSVDSPIYDEIVNHSSVIESAHCQPSSVAIQPQSAPATGVYERKTILIVDDQEVQRALIKLYLEQLGFDIIQANNGKIAVEIFQNNPIDLVLMDIQMPVMNGFDAAAKIKQLSPTTPVIALSGESGKRELELISKMMDGCLTKPTSKPALTVMLNEWLTEKSPVSC</sequence>
<dbReference type="Pfam" id="PF02518">
    <property type="entry name" value="HATPase_c"/>
    <property type="match status" value="1"/>
</dbReference>
<evidence type="ECO:0000256" key="6">
    <source>
        <dbReference type="PROSITE-ProRule" id="PRU00169"/>
    </source>
</evidence>
<dbReference type="PRINTS" id="PR00344">
    <property type="entry name" value="BCTRLSENSOR"/>
</dbReference>
<dbReference type="InterPro" id="IPR003594">
    <property type="entry name" value="HATPase_dom"/>
</dbReference>
<keyword evidence="7" id="KW-1133">Transmembrane helix</keyword>
<dbReference type="Gene3D" id="1.10.287.130">
    <property type="match status" value="1"/>
</dbReference>
<dbReference type="PANTHER" id="PTHR43047:SF72">
    <property type="entry name" value="OSMOSENSING HISTIDINE PROTEIN KINASE SLN1"/>
    <property type="match status" value="1"/>
</dbReference>
<dbReference type="CDD" id="cd17546">
    <property type="entry name" value="REC_hyHK_CKI1_RcsC-like"/>
    <property type="match status" value="1"/>
</dbReference>
<dbReference type="PROSITE" id="PS50110">
    <property type="entry name" value="RESPONSE_REGULATORY"/>
    <property type="match status" value="1"/>
</dbReference>
<evidence type="ECO:0000256" key="5">
    <source>
        <dbReference type="ARBA" id="ARBA00022777"/>
    </source>
</evidence>
<dbReference type="OrthoDB" id="8573961at2"/>
<evidence type="ECO:0000256" key="1">
    <source>
        <dbReference type="ARBA" id="ARBA00000085"/>
    </source>
</evidence>
<dbReference type="Proteomes" id="UP000240904">
    <property type="component" value="Unassembled WGS sequence"/>
</dbReference>
<dbReference type="SMART" id="SM00387">
    <property type="entry name" value="HATPase_c"/>
    <property type="match status" value="1"/>
</dbReference>
<dbReference type="GO" id="GO:0000155">
    <property type="term" value="F:phosphorelay sensor kinase activity"/>
    <property type="evidence" value="ECO:0007669"/>
    <property type="project" value="InterPro"/>
</dbReference>
<keyword evidence="3 6" id="KW-0597">Phosphoprotein</keyword>
<feature type="domain" description="Response regulatory" evidence="9">
    <location>
        <begin position="720"/>
        <end position="833"/>
    </location>
</feature>
<feature type="transmembrane region" description="Helical" evidence="7">
    <location>
        <begin position="189"/>
        <end position="215"/>
    </location>
</feature>
<proteinExistence type="predicted"/>
<organism evidence="10 11">
    <name type="scientific">Photobacterium lipolyticum</name>
    <dbReference type="NCBI Taxonomy" id="266810"/>
    <lineage>
        <taxon>Bacteria</taxon>
        <taxon>Pseudomonadati</taxon>
        <taxon>Pseudomonadota</taxon>
        <taxon>Gammaproteobacteria</taxon>
        <taxon>Vibrionales</taxon>
        <taxon>Vibrionaceae</taxon>
        <taxon>Photobacterium</taxon>
    </lineage>
</organism>
<evidence type="ECO:0000256" key="7">
    <source>
        <dbReference type="SAM" id="Phobius"/>
    </source>
</evidence>
<feature type="transmembrane region" description="Helical" evidence="7">
    <location>
        <begin position="221"/>
        <end position="239"/>
    </location>
</feature>
<dbReference type="InterPro" id="IPR036890">
    <property type="entry name" value="HATPase_C_sf"/>
</dbReference>
<feature type="domain" description="Histidine kinase" evidence="8">
    <location>
        <begin position="462"/>
        <end position="677"/>
    </location>
</feature>
<feature type="transmembrane region" description="Helical" evidence="7">
    <location>
        <begin position="251"/>
        <end position="274"/>
    </location>
</feature>
<dbReference type="InterPro" id="IPR036097">
    <property type="entry name" value="HisK_dim/P_sf"/>
</dbReference>
<keyword evidence="11" id="KW-1185">Reference proteome</keyword>
<accession>A0A2T3N528</accession>
<name>A0A2T3N528_9GAMM</name>
<keyword evidence="7" id="KW-0812">Transmembrane</keyword>
<evidence type="ECO:0000256" key="4">
    <source>
        <dbReference type="ARBA" id="ARBA00022679"/>
    </source>
</evidence>
<dbReference type="CDD" id="cd00082">
    <property type="entry name" value="HisKA"/>
    <property type="match status" value="1"/>
</dbReference>
<evidence type="ECO:0000313" key="11">
    <source>
        <dbReference type="Proteomes" id="UP000240904"/>
    </source>
</evidence>
<dbReference type="Pfam" id="PF00512">
    <property type="entry name" value="HisKA"/>
    <property type="match status" value="1"/>
</dbReference>
<dbReference type="Pfam" id="PF00072">
    <property type="entry name" value="Response_reg"/>
    <property type="match status" value="1"/>
</dbReference>
<gene>
    <name evidence="10" type="ORF">C9I89_02110</name>
</gene>
<feature type="transmembrane region" description="Helical" evidence="7">
    <location>
        <begin position="111"/>
        <end position="131"/>
    </location>
</feature>
<dbReference type="SMART" id="SM00388">
    <property type="entry name" value="HisKA"/>
    <property type="match status" value="1"/>
</dbReference>
<dbReference type="EC" id="2.7.13.3" evidence="2"/>
<dbReference type="Gene3D" id="3.40.50.2300">
    <property type="match status" value="1"/>
</dbReference>
<dbReference type="InterPro" id="IPR011006">
    <property type="entry name" value="CheY-like_superfamily"/>
</dbReference>
<keyword evidence="5 10" id="KW-0418">Kinase</keyword>
<dbReference type="InterPro" id="IPR004358">
    <property type="entry name" value="Sig_transdc_His_kin-like_C"/>
</dbReference>